<organism evidence="1 2">
    <name type="scientific">Dentipellis fragilis</name>
    <dbReference type="NCBI Taxonomy" id="205917"/>
    <lineage>
        <taxon>Eukaryota</taxon>
        <taxon>Fungi</taxon>
        <taxon>Dikarya</taxon>
        <taxon>Basidiomycota</taxon>
        <taxon>Agaricomycotina</taxon>
        <taxon>Agaricomycetes</taxon>
        <taxon>Russulales</taxon>
        <taxon>Hericiaceae</taxon>
        <taxon>Dentipellis</taxon>
    </lineage>
</organism>
<comment type="caution">
    <text evidence="1">The sequence shown here is derived from an EMBL/GenBank/DDBJ whole genome shotgun (WGS) entry which is preliminary data.</text>
</comment>
<proteinExistence type="predicted"/>
<accession>A0A4Y9Y1Z9</accession>
<dbReference type="OrthoDB" id="2269034at2759"/>
<dbReference type="Proteomes" id="UP000298327">
    <property type="component" value="Unassembled WGS sequence"/>
</dbReference>
<sequence>MLDYAIYIPRLLKRAIQSVDLTHVCRQWRIVAIDHPGLWSHIIVGTKFTDEFLRRSHREPNAITYTTRGHSPMEYLSDGPRADDMEDLAGIISQNLSRTQSLHLTGTPTQFTAILPMLLSPAPVLEEAILKDTLIILPMGQRNVPSLPSDFFSQSAPRLRHLHLHGWTIPWPSITFNTLIYLHLSRPGVDAGDRGEFGEVLSALSRMPLLEVLHLRDVLPPACLHAPWQPINGPKQVVALPSLRELVLTDTARGCYLVLDHIAAPPITEYQIDGTDHGGEGDLFARWLYKMTKTSLPICELYVSQMPEAFQIPAYSKSEGLPEGKLLFDLNLGGQPEEEYTRREMEGLFNALPLEHLQILHICYNTDSTFSDWPGIFCGCINLWHISLDCVVDDGKMPVIDQLFAIDLSPQTIIMPPPFPPFPSLKSLNLCDVDFGRVDKVHDKFLTWLGRWGPFKTLFLKGSIINTALTDRLKALPFELIIYD</sequence>
<name>A0A4Y9Y1Z9_9AGAM</name>
<dbReference type="AlphaFoldDB" id="A0A4Y9Y1Z9"/>
<gene>
    <name evidence="1" type="ORF">EVG20_g8908</name>
</gene>
<dbReference type="Gene3D" id="3.80.10.10">
    <property type="entry name" value="Ribonuclease Inhibitor"/>
    <property type="match status" value="1"/>
</dbReference>
<evidence type="ECO:0000313" key="2">
    <source>
        <dbReference type="Proteomes" id="UP000298327"/>
    </source>
</evidence>
<reference evidence="1 2" key="1">
    <citation type="submission" date="2019-02" db="EMBL/GenBank/DDBJ databases">
        <title>Genome sequencing of the rare red list fungi Dentipellis fragilis.</title>
        <authorList>
            <person name="Buettner E."/>
            <person name="Kellner H."/>
        </authorList>
    </citation>
    <scope>NUCLEOTIDE SEQUENCE [LARGE SCALE GENOMIC DNA]</scope>
    <source>
        <strain evidence="1 2">DSM 105465</strain>
    </source>
</reference>
<dbReference type="InterPro" id="IPR032675">
    <property type="entry name" value="LRR_dom_sf"/>
</dbReference>
<dbReference type="SUPFAM" id="SSF52047">
    <property type="entry name" value="RNI-like"/>
    <property type="match status" value="1"/>
</dbReference>
<keyword evidence="2" id="KW-1185">Reference proteome</keyword>
<protein>
    <recommendedName>
        <fullName evidence="3">F-box domain-containing protein</fullName>
    </recommendedName>
</protein>
<evidence type="ECO:0008006" key="3">
    <source>
        <dbReference type="Google" id="ProtNLM"/>
    </source>
</evidence>
<dbReference type="EMBL" id="SEOQ01000824">
    <property type="protein sequence ID" value="TFY56484.1"/>
    <property type="molecule type" value="Genomic_DNA"/>
</dbReference>
<evidence type="ECO:0000313" key="1">
    <source>
        <dbReference type="EMBL" id="TFY56484.1"/>
    </source>
</evidence>